<name>A0A699ZIQ2_HAELA</name>
<comment type="caution">
    <text evidence="1">The sequence shown here is derived from an EMBL/GenBank/DDBJ whole genome shotgun (WGS) entry which is preliminary data.</text>
</comment>
<evidence type="ECO:0000313" key="1">
    <source>
        <dbReference type="EMBL" id="GFH22473.1"/>
    </source>
</evidence>
<proteinExistence type="predicted"/>
<gene>
    <name evidence="1" type="ORF">HaLaN_19946</name>
</gene>
<accession>A0A699ZIQ2</accession>
<dbReference type="AlphaFoldDB" id="A0A699ZIQ2"/>
<sequence length="73" mass="7563">MEAGPVAPASVEVRGQAAVGALQGLGQGRKTGWAKRCQLVLPSMLRDLTGRAVRATAWAVYAKVTPPPCAAFT</sequence>
<dbReference type="Proteomes" id="UP000485058">
    <property type="component" value="Unassembled WGS sequence"/>
</dbReference>
<organism evidence="1 2">
    <name type="scientific">Haematococcus lacustris</name>
    <name type="common">Green alga</name>
    <name type="synonym">Haematococcus pluvialis</name>
    <dbReference type="NCBI Taxonomy" id="44745"/>
    <lineage>
        <taxon>Eukaryota</taxon>
        <taxon>Viridiplantae</taxon>
        <taxon>Chlorophyta</taxon>
        <taxon>core chlorophytes</taxon>
        <taxon>Chlorophyceae</taxon>
        <taxon>CS clade</taxon>
        <taxon>Chlamydomonadales</taxon>
        <taxon>Haematococcaceae</taxon>
        <taxon>Haematococcus</taxon>
    </lineage>
</organism>
<evidence type="ECO:0000313" key="2">
    <source>
        <dbReference type="Proteomes" id="UP000485058"/>
    </source>
</evidence>
<dbReference type="EMBL" id="BLLF01002047">
    <property type="protein sequence ID" value="GFH22473.1"/>
    <property type="molecule type" value="Genomic_DNA"/>
</dbReference>
<keyword evidence="2" id="KW-1185">Reference proteome</keyword>
<protein>
    <submittedName>
        <fullName evidence="1">Uncharacterized protein</fullName>
    </submittedName>
</protein>
<reference evidence="1 2" key="1">
    <citation type="submission" date="2020-02" db="EMBL/GenBank/DDBJ databases">
        <title>Draft genome sequence of Haematococcus lacustris strain NIES-144.</title>
        <authorList>
            <person name="Morimoto D."/>
            <person name="Nakagawa S."/>
            <person name="Yoshida T."/>
            <person name="Sawayama S."/>
        </authorList>
    </citation>
    <scope>NUCLEOTIDE SEQUENCE [LARGE SCALE GENOMIC DNA]</scope>
    <source>
        <strain evidence="1 2">NIES-144</strain>
    </source>
</reference>